<sequence>MIQTHDIYSSGQFALSLQLFELMSHYTTKSCKQITPCM</sequence>
<name>A0A1I7WQQ0_HETBA</name>
<organism evidence="1 2">
    <name type="scientific">Heterorhabditis bacteriophora</name>
    <name type="common">Entomopathogenic nematode worm</name>
    <dbReference type="NCBI Taxonomy" id="37862"/>
    <lineage>
        <taxon>Eukaryota</taxon>
        <taxon>Metazoa</taxon>
        <taxon>Ecdysozoa</taxon>
        <taxon>Nematoda</taxon>
        <taxon>Chromadorea</taxon>
        <taxon>Rhabditida</taxon>
        <taxon>Rhabditina</taxon>
        <taxon>Rhabditomorpha</taxon>
        <taxon>Strongyloidea</taxon>
        <taxon>Heterorhabditidae</taxon>
        <taxon>Heterorhabditis</taxon>
    </lineage>
</organism>
<evidence type="ECO:0000313" key="1">
    <source>
        <dbReference type="Proteomes" id="UP000095283"/>
    </source>
</evidence>
<dbReference type="WBParaSite" id="Hba_07505">
    <property type="protein sequence ID" value="Hba_07505"/>
    <property type="gene ID" value="Hba_07505"/>
</dbReference>
<proteinExistence type="predicted"/>
<evidence type="ECO:0000313" key="2">
    <source>
        <dbReference type="WBParaSite" id="Hba_07505"/>
    </source>
</evidence>
<protein>
    <submittedName>
        <fullName evidence="2">Uncharacterized protein</fullName>
    </submittedName>
</protein>
<reference evidence="2" key="1">
    <citation type="submission" date="2016-11" db="UniProtKB">
        <authorList>
            <consortium name="WormBaseParasite"/>
        </authorList>
    </citation>
    <scope>IDENTIFICATION</scope>
</reference>
<accession>A0A1I7WQQ0</accession>
<keyword evidence="1" id="KW-1185">Reference proteome</keyword>
<dbReference type="Proteomes" id="UP000095283">
    <property type="component" value="Unplaced"/>
</dbReference>
<dbReference type="AlphaFoldDB" id="A0A1I7WQQ0"/>